<sequence length="364" mass="40639">MNMLKKILITATAILSVICYSTTAAFAAGFDVNNDDSVNVNDVTFLQNEISNFNDKTDYDLNNDGRVDVNDISTLQIEISNNDIKNIEANTKLSVTTNEYKKNVGDTVTFSITTNNAISDITYSSSDSSVAKIVSSDKNTVKVKVNKVGSATVTAKQCSKSISVKFNVEKAKCIDISEWNGDINFNKVRKAGVTCVIIRAGYGKDPNQEDNEFQKYYRQAKAAGLNVGAYWYSYATSVDAAKAEVKNCMKTIGGKEFDLPVFLDVEEYRQAILPKRTLTDIIKTFCNGMRDNGFDSGLYSAKSMLMDSAYPDEISSNYLIWLAAPNESYNKLPYFVDIHQYDWYGRVDGINDKTDLNYIYNLNY</sequence>
<feature type="chain" id="PRO_5045169640" description="BIG2 domain-containing protein" evidence="2">
    <location>
        <begin position="28"/>
        <end position="364"/>
    </location>
</feature>
<feature type="signal peptide" evidence="2">
    <location>
        <begin position="1"/>
        <end position="27"/>
    </location>
</feature>
<dbReference type="Gene3D" id="2.60.40.1080">
    <property type="match status" value="1"/>
</dbReference>
<name>A0ABT0NGJ1_9FIRM</name>
<dbReference type="InterPro" id="IPR036439">
    <property type="entry name" value="Dockerin_dom_sf"/>
</dbReference>
<dbReference type="SUPFAM" id="SSF51445">
    <property type="entry name" value="(Trans)glycosidases"/>
    <property type="match status" value="1"/>
</dbReference>
<dbReference type="InterPro" id="IPR003343">
    <property type="entry name" value="Big_2"/>
</dbReference>
<evidence type="ECO:0000313" key="4">
    <source>
        <dbReference type="EMBL" id="MCL3787234.1"/>
    </source>
</evidence>
<keyword evidence="5" id="KW-1185">Reference proteome</keyword>
<dbReference type="InterPro" id="IPR008964">
    <property type="entry name" value="Invasin/intimin_cell_adhesion"/>
</dbReference>
<keyword evidence="2" id="KW-0732">Signal</keyword>
<evidence type="ECO:0000256" key="2">
    <source>
        <dbReference type="SAM" id="SignalP"/>
    </source>
</evidence>
<feature type="domain" description="BIG2" evidence="3">
    <location>
        <begin position="89"/>
        <end position="165"/>
    </location>
</feature>
<evidence type="ECO:0000256" key="1">
    <source>
        <dbReference type="ARBA" id="ARBA00010646"/>
    </source>
</evidence>
<dbReference type="InterPro" id="IPR018247">
    <property type="entry name" value="EF_Hand_1_Ca_BS"/>
</dbReference>
<dbReference type="InterPro" id="IPR002105">
    <property type="entry name" value="Dockerin_1_rpt"/>
</dbReference>
<dbReference type="Gene3D" id="1.10.1330.10">
    <property type="entry name" value="Dockerin domain"/>
    <property type="match status" value="1"/>
</dbReference>
<comment type="caution">
    <text evidence="4">The sequence shown here is derived from an EMBL/GenBank/DDBJ whole genome shotgun (WGS) entry which is preliminary data.</text>
</comment>
<dbReference type="Proteomes" id="UP001056693">
    <property type="component" value="Unassembled WGS sequence"/>
</dbReference>
<proteinExistence type="inferred from homology"/>
<dbReference type="PANTHER" id="PTHR34135">
    <property type="entry name" value="LYSOZYME"/>
    <property type="match status" value="1"/>
</dbReference>
<dbReference type="SMART" id="SM00635">
    <property type="entry name" value="BID_2"/>
    <property type="match status" value="1"/>
</dbReference>
<evidence type="ECO:0000313" key="5">
    <source>
        <dbReference type="Proteomes" id="UP001056693"/>
    </source>
</evidence>
<protein>
    <recommendedName>
        <fullName evidence="3">BIG2 domain-containing protein</fullName>
    </recommendedName>
</protein>
<dbReference type="EMBL" id="SNUZ01000007">
    <property type="protein sequence ID" value="MCL3787234.1"/>
    <property type="molecule type" value="Genomic_DNA"/>
</dbReference>
<dbReference type="SUPFAM" id="SSF49373">
    <property type="entry name" value="Invasin/intimin cell-adhesion fragments"/>
    <property type="match status" value="1"/>
</dbReference>
<dbReference type="SUPFAM" id="SSF63446">
    <property type="entry name" value="Type I dockerin domain"/>
    <property type="match status" value="1"/>
</dbReference>
<dbReference type="PANTHER" id="PTHR34135:SF2">
    <property type="entry name" value="LYSOZYME"/>
    <property type="match status" value="1"/>
</dbReference>
<gene>
    <name evidence="4" type="ORF">E2N93_04245</name>
</gene>
<dbReference type="Pfam" id="PF00404">
    <property type="entry name" value="Dockerin_1"/>
    <property type="match status" value="1"/>
</dbReference>
<dbReference type="Pfam" id="PF01183">
    <property type="entry name" value="Glyco_hydro_25"/>
    <property type="match status" value="1"/>
</dbReference>
<dbReference type="InterPro" id="IPR002053">
    <property type="entry name" value="Glyco_hydro_25"/>
</dbReference>
<reference evidence="4 5" key="1">
    <citation type="submission" date="2019-03" db="EMBL/GenBank/DDBJ databases">
        <authorList>
            <person name="Molinero N."/>
            <person name="Sanchez B."/>
            <person name="Walker A."/>
            <person name="Duncan S."/>
            <person name="Delgado S."/>
            <person name="Margolles A."/>
        </authorList>
    </citation>
    <scope>NUCLEOTIDE SEQUENCE [LARGE SCALE GENOMIC DNA]</scope>
    <source>
        <strain evidence="4 5">IPLA60002</strain>
    </source>
</reference>
<accession>A0ABT0NGJ1</accession>
<dbReference type="InterPro" id="IPR017853">
    <property type="entry name" value="GH"/>
</dbReference>
<evidence type="ECO:0000259" key="3">
    <source>
        <dbReference type="SMART" id="SM00635"/>
    </source>
</evidence>
<dbReference type="Gene3D" id="3.20.20.80">
    <property type="entry name" value="Glycosidases"/>
    <property type="match status" value="1"/>
</dbReference>
<dbReference type="PROSITE" id="PS51904">
    <property type="entry name" value="GLYCOSYL_HYDROL_F25_2"/>
    <property type="match status" value="1"/>
</dbReference>
<dbReference type="PROSITE" id="PS00018">
    <property type="entry name" value="EF_HAND_1"/>
    <property type="match status" value="1"/>
</dbReference>
<comment type="similarity">
    <text evidence="1">Belongs to the glycosyl hydrolase 25 family.</text>
</comment>
<organism evidence="4 5">
    <name type="scientific">Ruminococcus bromii</name>
    <dbReference type="NCBI Taxonomy" id="40518"/>
    <lineage>
        <taxon>Bacteria</taxon>
        <taxon>Bacillati</taxon>
        <taxon>Bacillota</taxon>
        <taxon>Clostridia</taxon>
        <taxon>Eubacteriales</taxon>
        <taxon>Oscillospiraceae</taxon>
        <taxon>Ruminococcus</taxon>
    </lineage>
</organism>